<dbReference type="SUPFAM" id="SSF46565">
    <property type="entry name" value="Chaperone J-domain"/>
    <property type="match status" value="1"/>
</dbReference>
<reference evidence="4" key="2">
    <citation type="submission" date="2019-07" db="EMBL/GenBank/DDBJ databases">
        <authorList>
            <person name="Yang Y."/>
            <person name="Bocs S."/>
            <person name="Baudouin L."/>
        </authorList>
    </citation>
    <scope>NUCLEOTIDE SEQUENCE</scope>
    <source>
        <tissue evidence="4">Spear leaf of Hainan Tall coconut</tissue>
    </source>
</reference>
<proteinExistence type="predicted"/>
<feature type="region of interest" description="Disordered" evidence="3">
    <location>
        <begin position="783"/>
        <end position="811"/>
    </location>
</feature>
<evidence type="ECO:0000256" key="1">
    <source>
        <dbReference type="ARBA" id="ARBA00023054"/>
    </source>
</evidence>
<keyword evidence="5" id="KW-1185">Reference proteome</keyword>
<feature type="compositionally biased region" description="Polar residues" evidence="3">
    <location>
        <begin position="938"/>
        <end position="950"/>
    </location>
</feature>
<dbReference type="Proteomes" id="UP000797356">
    <property type="component" value="Chromosome 5"/>
</dbReference>
<dbReference type="GO" id="GO:0072583">
    <property type="term" value="P:clathrin-dependent endocytosis"/>
    <property type="evidence" value="ECO:0007669"/>
    <property type="project" value="TreeGrafter"/>
</dbReference>
<feature type="coiled-coil region" evidence="2">
    <location>
        <begin position="1235"/>
        <end position="1270"/>
    </location>
</feature>
<feature type="compositionally biased region" description="Polar residues" evidence="3">
    <location>
        <begin position="502"/>
        <end position="523"/>
    </location>
</feature>
<comment type="caution">
    <text evidence="4">The sequence shown here is derived from an EMBL/GenBank/DDBJ whole genome shotgun (WGS) entry which is preliminary data.</text>
</comment>
<feature type="region of interest" description="Disordered" evidence="3">
    <location>
        <begin position="932"/>
        <end position="972"/>
    </location>
</feature>
<dbReference type="FunFam" id="1.10.287.110:FF:000009">
    <property type="entry name" value="Auxilin-related protein 1"/>
    <property type="match status" value="1"/>
</dbReference>
<gene>
    <name evidence="4" type="ORF">COCNU_05G010390</name>
</gene>
<feature type="compositionally biased region" description="Basic and acidic residues" evidence="3">
    <location>
        <begin position="1163"/>
        <end position="1189"/>
    </location>
</feature>
<dbReference type="InterPro" id="IPR036869">
    <property type="entry name" value="J_dom_sf"/>
</dbReference>
<dbReference type="GO" id="GO:0072318">
    <property type="term" value="P:clathrin coat disassembly"/>
    <property type="evidence" value="ECO:0007669"/>
    <property type="project" value="TreeGrafter"/>
</dbReference>
<evidence type="ECO:0000313" key="5">
    <source>
        <dbReference type="Proteomes" id="UP000797356"/>
    </source>
</evidence>
<dbReference type="GO" id="GO:0005737">
    <property type="term" value="C:cytoplasm"/>
    <property type="evidence" value="ECO:0007669"/>
    <property type="project" value="TreeGrafter"/>
</dbReference>
<feature type="region of interest" description="Disordered" evidence="3">
    <location>
        <begin position="317"/>
        <end position="353"/>
    </location>
</feature>
<protein>
    <submittedName>
        <fullName evidence="4">Auxilin-like protein 1</fullName>
    </submittedName>
</protein>
<feature type="region of interest" description="Disordered" evidence="3">
    <location>
        <begin position="109"/>
        <end position="143"/>
    </location>
</feature>
<sequence length="1392" mass="155482">MEDPPSYLLENRGGTAVSKKTPNGAARSAYADVFPPAFPAGPRDYAEIFGGFATSCSIPVLDLPPSIDGIDDALSGPWSSGFDYADIFGGFDGGDFAVSYEELVAESKRPEKKTFSSNQRIPKETGFHQQTTEISDLPSEGPIGSHVACLEGDQVLSDSHSSNDESIQYDMPYHKTGRVSKVDSVNGKAHVTQSHAFPGSIFVADACPPSENIESDNHADMVNNDLRFSRDLSGGKTKGKQEKIFSHVSSSGGAKCFEHDMLEDHKHFTDRPLASEDRPTNARNHSRSSSYQSTSSGDISQPNYTFLTISDISLQTQPLKVPPPSRPPPKADSKQGHLKAKVPASPKADLDEGNSYKKMLNHQTQHGGDAYKNHVLQEAEKVSSSYCFDVEVDAGSAAAASAAAMKEAMEQAQARLKSAKELMERKRDNFQSRKKLGRHDVKSKERKEYIAAEEVRSFNEGMTQETLLKDDREVNYVTVKEKQEARKVPTVTPYDEDKETDTASTGKARQTAAQRETRSSQPLNKLEERNGKWKVDKQFYELINNDKEFKIVDGVSQHEGFEKKSIAAVKTNEDKVNETEAPHDFRTVQEISEHEYLSNKLEVLKKANGDGEYASEVAKLVHGHKRNEKLHAVKESCEWGESTNKHGAGVMAASKEVVKEILNAIPDASVQEQNNNELEVPSEVCVPQEHESSPKDALYFSQQGGSEKKLKQEEELHVYAENKSNDAGEAFPCEGEDGESKAFQEACRTDGFYRCEAEYKKPLAGKCIDCEREVNAKFVTSEPDDYDRTKLGGKSGRQDENNGEVGVPHGSCLNKVEEKMDAPSEASQCEENDKLSMPANVSCYHEVNEYKLEGTRVRLQQRETKKSNGIQESYESGSHENIMEVTLEDLDMEKNEKKLEVALDGASGDAEDEKELEAAKEACQKHNMVNKTREAQMEHQQSQKKQTAVQVTDGEEKFGSRSTTDKEEEGPRDIDLIEEVKMASHMAKCDMGSTVAQEVCQGVENKNLEAAQQATLLEEKRNMTNQALDVAESCIKTENASADMQKEDQREIEGKIDRKTEQKKVLARKLEEEREREREREKDRIAVQTATPEAHERALAEARERAERIAVERVTAEARQRALAEVREKAERASSEASEKLLAEKASREAKLRAERAAVERATAEARERAAEKAAAEARERAERSRQKPTDTSNGTQRQSGFVNQVSIPFSVYLEAPCSTGKFEGTDGESALRCKARLERHRRTVERAAKALAEKNMRDMLAQREQAERHRLAESLDAEVRRWSNGKEGNLRALLSTLQYILGPDSGWQPIPLTEVITAAAVKKAYRKATLYVHPDKLQQRGASIHQKYICEKVFDLLKGKNNRPIKQPTRVFILWKLVTRQTPNWWSMRTF</sequence>
<feature type="compositionally biased region" description="Basic and acidic residues" evidence="3">
    <location>
        <begin position="954"/>
        <end position="972"/>
    </location>
</feature>
<dbReference type="OrthoDB" id="1717591at2759"/>
<feature type="region of interest" description="Disordered" evidence="3">
    <location>
        <begin position="1163"/>
        <end position="1200"/>
    </location>
</feature>
<organism evidence="4 5">
    <name type="scientific">Cocos nucifera</name>
    <name type="common">Coconut palm</name>
    <dbReference type="NCBI Taxonomy" id="13894"/>
    <lineage>
        <taxon>Eukaryota</taxon>
        <taxon>Viridiplantae</taxon>
        <taxon>Streptophyta</taxon>
        <taxon>Embryophyta</taxon>
        <taxon>Tracheophyta</taxon>
        <taxon>Spermatophyta</taxon>
        <taxon>Magnoliopsida</taxon>
        <taxon>Liliopsida</taxon>
        <taxon>Arecaceae</taxon>
        <taxon>Arecoideae</taxon>
        <taxon>Cocoseae</taxon>
        <taxon>Attaleinae</taxon>
        <taxon>Cocos</taxon>
    </lineage>
</organism>
<name>A0A8K0I9C8_COCNU</name>
<feature type="region of interest" description="Disordered" evidence="3">
    <location>
        <begin position="270"/>
        <end position="302"/>
    </location>
</feature>
<feature type="compositionally biased region" description="Polar residues" evidence="3">
    <location>
        <begin position="1190"/>
        <end position="1200"/>
    </location>
</feature>
<feature type="region of interest" description="Disordered" evidence="3">
    <location>
        <begin position="232"/>
        <end position="251"/>
    </location>
</feature>
<dbReference type="Gene3D" id="1.10.287.110">
    <property type="entry name" value="DnaJ domain"/>
    <property type="match status" value="1"/>
</dbReference>
<feature type="region of interest" description="Disordered" evidence="3">
    <location>
        <begin position="487"/>
        <end position="528"/>
    </location>
</feature>
<dbReference type="GO" id="GO:0030276">
    <property type="term" value="F:clathrin binding"/>
    <property type="evidence" value="ECO:0007669"/>
    <property type="project" value="TreeGrafter"/>
</dbReference>
<dbReference type="PANTHER" id="PTHR23172">
    <property type="entry name" value="AUXILIN/CYCLIN G-ASSOCIATED KINASE-RELATED"/>
    <property type="match status" value="1"/>
</dbReference>
<evidence type="ECO:0000256" key="2">
    <source>
        <dbReference type="SAM" id="Coils"/>
    </source>
</evidence>
<keyword evidence="1 2" id="KW-0175">Coiled coil</keyword>
<accession>A0A8K0I9C8</accession>
<dbReference type="EMBL" id="CM017876">
    <property type="protein sequence ID" value="KAG1342810.1"/>
    <property type="molecule type" value="Genomic_DNA"/>
</dbReference>
<dbReference type="PANTHER" id="PTHR23172:SF87">
    <property type="entry name" value="CHAPERONE DNAJ-DOMAIN SUPERFAMILY PROTEIN"/>
    <property type="match status" value="1"/>
</dbReference>
<feature type="compositionally biased region" description="Basic and acidic residues" evidence="3">
    <location>
        <begin position="270"/>
        <end position="280"/>
    </location>
</feature>
<evidence type="ECO:0000313" key="4">
    <source>
        <dbReference type="EMBL" id="KAG1342810.1"/>
    </source>
</evidence>
<feature type="compositionally biased region" description="Basic and acidic residues" evidence="3">
    <location>
        <begin position="786"/>
        <end position="800"/>
    </location>
</feature>
<dbReference type="GO" id="GO:0031982">
    <property type="term" value="C:vesicle"/>
    <property type="evidence" value="ECO:0007669"/>
    <property type="project" value="TreeGrafter"/>
</dbReference>
<feature type="region of interest" description="Disordered" evidence="3">
    <location>
        <begin position="1"/>
        <end position="22"/>
    </location>
</feature>
<feature type="coiled-coil region" evidence="2">
    <location>
        <begin position="402"/>
        <end position="429"/>
    </location>
</feature>
<feature type="compositionally biased region" description="Low complexity" evidence="3">
    <location>
        <begin position="287"/>
        <end position="300"/>
    </location>
</feature>
<evidence type="ECO:0000256" key="3">
    <source>
        <dbReference type="SAM" id="MobiDB-lite"/>
    </source>
</evidence>
<reference evidence="4" key="1">
    <citation type="journal article" date="2017" name="Gigascience">
        <title>The genome draft of coconut (Cocos nucifera).</title>
        <authorList>
            <person name="Xiao Y."/>
            <person name="Xu P."/>
            <person name="Fan H."/>
            <person name="Baudouin L."/>
            <person name="Xia W."/>
            <person name="Bocs S."/>
            <person name="Xu J."/>
            <person name="Li Q."/>
            <person name="Guo A."/>
            <person name="Zhou L."/>
            <person name="Li J."/>
            <person name="Wu Y."/>
            <person name="Ma Z."/>
            <person name="Armero A."/>
            <person name="Issali A.E."/>
            <person name="Liu N."/>
            <person name="Peng M."/>
            <person name="Yang Y."/>
        </authorList>
    </citation>
    <scope>NUCLEOTIDE SEQUENCE</scope>
    <source>
        <tissue evidence="4">Spear leaf of Hainan Tall coconut</tissue>
    </source>
</reference>